<sequence length="181" mass="20170">MSSALATRIPQQCRQLHFRNVLVKGGSQLLYLNSQHLTNIEVACVFMGLEIIFTYAKLVVLLMGRMVEKMFRIGTIQVATVTQHVLGLPCVHLPNGDQQLTEWVSTSDEDQWEIGGRDLLEEKDKPSHEISYSSIEDELIELSDGEERPTSITSLLSGQQSRFISSSSAKMISSDSSTLLL</sequence>
<protein>
    <submittedName>
        <fullName evidence="2">Uncharacterized protein</fullName>
    </submittedName>
</protein>
<feature type="transmembrane region" description="Helical" evidence="1">
    <location>
        <begin position="40"/>
        <end position="63"/>
    </location>
</feature>
<proteinExistence type="predicted"/>
<dbReference type="AlphaFoldDB" id="A0A3M6VMM6"/>
<name>A0A3M6VMM6_9STRA</name>
<dbReference type="OrthoDB" id="97788at2759"/>
<keyword evidence="3" id="KW-1185">Reference proteome</keyword>
<keyword evidence="1" id="KW-0472">Membrane</keyword>
<reference evidence="2 3" key="1">
    <citation type="submission" date="2018-06" db="EMBL/GenBank/DDBJ databases">
        <title>Comparative genomics of downy mildews reveals potential adaptations to biotrophy.</title>
        <authorList>
            <person name="Fletcher K."/>
            <person name="Klosterman S.J."/>
            <person name="Derevnina L."/>
            <person name="Martin F."/>
            <person name="Koike S."/>
            <person name="Reyes Chin-Wo S."/>
            <person name="Mou B."/>
            <person name="Michelmore R."/>
        </authorList>
    </citation>
    <scope>NUCLEOTIDE SEQUENCE [LARGE SCALE GENOMIC DNA]</scope>
    <source>
        <strain evidence="2 3">R14</strain>
    </source>
</reference>
<evidence type="ECO:0000256" key="1">
    <source>
        <dbReference type="SAM" id="Phobius"/>
    </source>
</evidence>
<keyword evidence="1" id="KW-1133">Transmembrane helix</keyword>
<comment type="caution">
    <text evidence="2">The sequence shown here is derived from an EMBL/GenBank/DDBJ whole genome shotgun (WGS) entry which is preliminary data.</text>
</comment>
<dbReference type="Proteomes" id="UP000282087">
    <property type="component" value="Unassembled WGS sequence"/>
</dbReference>
<keyword evidence="1" id="KW-0812">Transmembrane</keyword>
<evidence type="ECO:0000313" key="2">
    <source>
        <dbReference type="EMBL" id="RMX67954.1"/>
    </source>
</evidence>
<dbReference type="EMBL" id="QLLG01000155">
    <property type="protein sequence ID" value="RMX67954.1"/>
    <property type="molecule type" value="Genomic_DNA"/>
</dbReference>
<gene>
    <name evidence="2" type="ORF">DD238_000525</name>
</gene>
<accession>A0A3M6VMM6</accession>
<organism evidence="2 3">
    <name type="scientific">Peronospora effusa</name>
    <dbReference type="NCBI Taxonomy" id="542832"/>
    <lineage>
        <taxon>Eukaryota</taxon>
        <taxon>Sar</taxon>
        <taxon>Stramenopiles</taxon>
        <taxon>Oomycota</taxon>
        <taxon>Peronosporomycetes</taxon>
        <taxon>Peronosporales</taxon>
        <taxon>Peronosporaceae</taxon>
        <taxon>Peronospora</taxon>
    </lineage>
</organism>
<evidence type="ECO:0000313" key="3">
    <source>
        <dbReference type="Proteomes" id="UP000282087"/>
    </source>
</evidence>